<dbReference type="Proteomes" id="UP000659654">
    <property type="component" value="Unassembled WGS sequence"/>
</dbReference>
<dbReference type="EMBL" id="CAJFDI010000004">
    <property type="protein sequence ID" value="CAD5224812.1"/>
    <property type="molecule type" value="Genomic_DNA"/>
</dbReference>
<evidence type="ECO:0000313" key="4">
    <source>
        <dbReference type="WBParaSite" id="BXY_1158700.1"/>
    </source>
</evidence>
<proteinExistence type="predicted"/>
<organism evidence="2 4">
    <name type="scientific">Bursaphelenchus xylophilus</name>
    <name type="common">Pinewood nematode worm</name>
    <name type="synonym">Aphelenchoides xylophilus</name>
    <dbReference type="NCBI Taxonomy" id="6326"/>
    <lineage>
        <taxon>Eukaryota</taxon>
        <taxon>Metazoa</taxon>
        <taxon>Ecdysozoa</taxon>
        <taxon>Nematoda</taxon>
        <taxon>Chromadorea</taxon>
        <taxon>Rhabditida</taxon>
        <taxon>Tylenchina</taxon>
        <taxon>Tylenchomorpha</taxon>
        <taxon>Aphelenchoidea</taxon>
        <taxon>Aphelenchoididae</taxon>
        <taxon>Bursaphelenchus</taxon>
    </lineage>
</organism>
<protein>
    <submittedName>
        <fullName evidence="1">(pine wood nematode) hypothetical protein</fullName>
    </submittedName>
</protein>
<evidence type="ECO:0000313" key="2">
    <source>
        <dbReference type="Proteomes" id="UP000095284"/>
    </source>
</evidence>
<evidence type="ECO:0000313" key="3">
    <source>
        <dbReference type="Proteomes" id="UP000659654"/>
    </source>
</evidence>
<name>A0A1I7SEX6_BURXY</name>
<dbReference type="Proteomes" id="UP000582659">
    <property type="component" value="Unassembled WGS sequence"/>
</dbReference>
<dbReference type="WBParaSite" id="BXY_1158700.1">
    <property type="protein sequence ID" value="BXY_1158700.1"/>
    <property type="gene ID" value="BXY_1158700"/>
</dbReference>
<reference evidence="4" key="1">
    <citation type="submission" date="2016-11" db="UniProtKB">
        <authorList>
            <consortium name="WormBaseParasite"/>
        </authorList>
    </citation>
    <scope>IDENTIFICATION</scope>
</reference>
<gene>
    <name evidence="1" type="ORF">BXYJ_LOCUS8231</name>
</gene>
<keyword evidence="3" id="KW-1185">Reference proteome</keyword>
<reference evidence="1" key="2">
    <citation type="submission" date="2020-09" db="EMBL/GenBank/DDBJ databases">
        <authorList>
            <person name="Kikuchi T."/>
        </authorList>
    </citation>
    <scope>NUCLEOTIDE SEQUENCE</scope>
    <source>
        <strain evidence="1">Ka4C1</strain>
    </source>
</reference>
<dbReference type="AlphaFoldDB" id="A0A1I7SEX6"/>
<accession>A0A1I7SEX6</accession>
<dbReference type="Proteomes" id="UP000095284">
    <property type="component" value="Unplaced"/>
</dbReference>
<evidence type="ECO:0000313" key="1">
    <source>
        <dbReference type="EMBL" id="CAD5224812.1"/>
    </source>
</evidence>
<sequence length="97" mass="10690">MAVQARYFINGHRYSSGEGIRIRGDREIEVCEIDYDDQVIINIQAPIAPPTDSGAEIVSVTISKDQESDCQIDYGDQVITNIQAPITPLADITQLIP</sequence>
<dbReference type="EMBL" id="CAJFCV020000004">
    <property type="protein sequence ID" value="CAG9113735.1"/>
    <property type="molecule type" value="Genomic_DNA"/>
</dbReference>